<evidence type="ECO:0008006" key="2">
    <source>
        <dbReference type="Google" id="ProtNLM"/>
    </source>
</evidence>
<gene>
    <name evidence="1" type="ORF">ENU66_01635</name>
</gene>
<dbReference type="EMBL" id="DTDJ01000014">
    <property type="protein sequence ID" value="HGL17031.1"/>
    <property type="molecule type" value="Genomic_DNA"/>
</dbReference>
<accession>A0A7V3ZX40</accession>
<proteinExistence type="predicted"/>
<dbReference type="SUPFAM" id="SSF52540">
    <property type="entry name" value="P-loop containing nucleoside triphosphate hydrolases"/>
    <property type="match status" value="1"/>
</dbReference>
<dbReference type="Gene3D" id="3.40.50.300">
    <property type="entry name" value="P-loop containing nucleotide triphosphate hydrolases"/>
    <property type="match status" value="1"/>
</dbReference>
<organism evidence="1">
    <name type="scientific">candidate division WOR-3 bacterium</name>
    <dbReference type="NCBI Taxonomy" id="2052148"/>
    <lineage>
        <taxon>Bacteria</taxon>
        <taxon>Bacteria division WOR-3</taxon>
    </lineage>
</organism>
<protein>
    <recommendedName>
        <fullName evidence="2">ABC transporter ATP-binding protein</fullName>
    </recommendedName>
</protein>
<comment type="caution">
    <text evidence="1">The sequence shown here is derived from an EMBL/GenBank/DDBJ whole genome shotgun (WGS) entry which is preliminary data.</text>
</comment>
<dbReference type="InterPro" id="IPR027417">
    <property type="entry name" value="P-loop_NTPase"/>
</dbReference>
<dbReference type="AlphaFoldDB" id="A0A7V3ZX40"/>
<evidence type="ECO:0000313" key="1">
    <source>
        <dbReference type="EMBL" id="HGL17031.1"/>
    </source>
</evidence>
<name>A0A7V3ZX40_UNCW3</name>
<reference evidence="1" key="1">
    <citation type="journal article" date="2020" name="mSystems">
        <title>Genome- and Community-Level Interaction Insights into Carbon Utilization and Element Cycling Functions of Hydrothermarchaeota in Hydrothermal Sediment.</title>
        <authorList>
            <person name="Zhou Z."/>
            <person name="Liu Y."/>
            <person name="Xu W."/>
            <person name="Pan J."/>
            <person name="Luo Z.H."/>
            <person name="Li M."/>
        </authorList>
    </citation>
    <scope>NUCLEOTIDE SEQUENCE [LARGE SCALE GENOMIC DNA]</scope>
    <source>
        <strain evidence="1">SpSt-69</strain>
    </source>
</reference>
<sequence>MYLFDEPLEHIPLSEAMTIYDSTLKFLYNRTVISVMHITAGLEDLHDKIFEMKGHKLTEIEKNKRRV</sequence>